<evidence type="ECO:0000313" key="1">
    <source>
        <dbReference type="EMBL" id="JAH62961.1"/>
    </source>
</evidence>
<dbReference type="AlphaFoldDB" id="A0A0E9UAU5"/>
<dbReference type="EMBL" id="GBXM01045616">
    <property type="protein sequence ID" value="JAH62961.1"/>
    <property type="molecule type" value="Transcribed_RNA"/>
</dbReference>
<sequence length="66" mass="7239">MLPFSESVGILPGWLISDRISRLHRFCCSDCSSGHGFFNARFSVSLMSEGCAEVSRCSYIATTIVC</sequence>
<protein>
    <submittedName>
        <fullName evidence="1">Uncharacterized protein</fullName>
    </submittedName>
</protein>
<proteinExistence type="predicted"/>
<accession>A0A0E9UAU5</accession>
<reference evidence="1" key="1">
    <citation type="submission" date="2014-11" db="EMBL/GenBank/DDBJ databases">
        <authorList>
            <person name="Amaro Gonzalez C."/>
        </authorList>
    </citation>
    <scope>NUCLEOTIDE SEQUENCE</scope>
</reference>
<reference evidence="1" key="2">
    <citation type="journal article" date="2015" name="Fish Shellfish Immunol.">
        <title>Early steps in the European eel (Anguilla anguilla)-Vibrio vulnificus interaction in the gills: Role of the RtxA13 toxin.</title>
        <authorList>
            <person name="Callol A."/>
            <person name="Pajuelo D."/>
            <person name="Ebbesson L."/>
            <person name="Teles M."/>
            <person name="MacKenzie S."/>
            <person name="Amaro C."/>
        </authorList>
    </citation>
    <scope>NUCLEOTIDE SEQUENCE</scope>
</reference>
<organism evidence="1">
    <name type="scientific">Anguilla anguilla</name>
    <name type="common">European freshwater eel</name>
    <name type="synonym">Muraena anguilla</name>
    <dbReference type="NCBI Taxonomy" id="7936"/>
    <lineage>
        <taxon>Eukaryota</taxon>
        <taxon>Metazoa</taxon>
        <taxon>Chordata</taxon>
        <taxon>Craniata</taxon>
        <taxon>Vertebrata</taxon>
        <taxon>Euteleostomi</taxon>
        <taxon>Actinopterygii</taxon>
        <taxon>Neopterygii</taxon>
        <taxon>Teleostei</taxon>
        <taxon>Anguilliformes</taxon>
        <taxon>Anguillidae</taxon>
        <taxon>Anguilla</taxon>
    </lineage>
</organism>
<name>A0A0E9UAU5_ANGAN</name>